<name>D8K4U1_NITWC</name>
<reference evidence="1 2" key="1">
    <citation type="submission" date="2010-06" db="EMBL/GenBank/DDBJ databases">
        <title>Complete sequence of chromosome of Nitrosococcus watsoni C-113.</title>
        <authorList>
            <consortium name="US DOE Joint Genome Institute"/>
            <person name="Lucas S."/>
            <person name="Copeland A."/>
            <person name="Lapidus A."/>
            <person name="Cheng J.-F."/>
            <person name="Bruce D."/>
            <person name="Goodwin L."/>
            <person name="Pitluck S."/>
            <person name="Malfatti S.A."/>
            <person name="Chain P.S.G."/>
            <person name="Land M."/>
            <person name="Hauser L."/>
            <person name="Kyrpides N."/>
            <person name="Ivanova N."/>
            <person name="Cambell M.A."/>
            <person name="Heidelberg J.F."/>
            <person name="Klotz M.G."/>
            <person name="Woyke T."/>
        </authorList>
    </citation>
    <scope>NUCLEOTIDE SEQUENCE [LARGE SCALE GENOMIC DNA]</scope>
    <source>
        <strain evidence="1 2">C-113</strain>
    </source>
</reference>
<dbReference type="AlphaFoldDB" id="D8K4U1"/>
<dbReference type="HOGENOM" id="CLU_3397603_0_0_6"/>
<protein>
    <submittedName>
        <fullName evidence="1">Uncharacterized protein</fullName>
    </submittedName>
</protein>
<accession>D8K4U1</accession>
<dbReference type="KEGG" id="nwa:Nwat_0975"/>
<evidence type="ECO:0000313" key="2">
    <source>
        <dbReference type="Proteomes" id="UP000000393"/>
    </source>
</evidence>
<keyword evidence="2" id="KW-1185">Reference proteome</keyword>
<gene>
    <name evidence="1" type="ordered locus">Nwat_0975</name>
</gene>
<dbReference type="Proteomes" id="UP000000393">
    <property type="component" value="Chromosome"/>
</dbReference>
<proteinExistence type="predicted"/>
<organism evidence="1 2">
    <name type="scientific">Nitrosococcus watsoni (strain C-113)</name>
    <dbReference type="NCBI Taxonomy" id="105559"/>
    <lineage>
        <taxon>Bacteria</taxon>
        <taxon>Pseudomonadati</taxon>
        <taxon>Pseudomonadota</taxon>
        <taxon>Gammaproteobacteria</taxon>
        <taxon>Chromatiales</taxon>
        <taxon>Chromatiaceae</taxon>
        <taxon>Nitrosococcus</taxon>
    </lineage>
</organism>
<evidence type="ECO:0000313" key="1">
    <source>
        <dbReference type="EMBL" id="ADJ27918.1"/>
    </source>
</evidence>
<dbReference type="EMBL" id="CP002086">
    <property type="protein sequence ID" value="ADJ27918.1"/>
    <property type="molecule type" value="Genomic_DNA"/>
</dbReference>
<sequence length="31" mass="3729">MHHKMQMMRWNRNVNEVIEGLFKGLAGKMLE</sequence>